<evidence type="ECO:0000313" key="4">
    <source>
        <dbReference type="EMBL" id="KAF5960239.1"/>
    </source>
</evidence>
<dbReference type="InterPro" id="IPR011990">
    <property type="entry name" value="TPR-like_helical_dom_sf"/>
</dbReference>
<dbReference type="InterPro" id="IPR002885">
    <property type="entry name" value="PPR_rpt"/>
</dbReference>
<feature type="repeat" description="PPR" evidence="3">
    <location>
        <begin position="290"/>
        <end position="324"/>
    </location>
</feature>
<feature type="repeat" description="PPR" evidence="3">
    <location>
        <begin position="185"/>
        <end position="219"/>
    </location>
</feature>
<dbReference type="AlphaFoldDB" id="A0A7J7I5P9"/>
<protein>
    <recommendedName>
        <fullName evidence="6">Pentacotripeptide-repeat region of PRORP domain-containing protein</fullName>
    </recommendedName>
</protein>
<comment type="caution">
    <text evidence="4">The sequence shown here is derived from an EMBL/GenBank/DDBJ whole genome shotgun (WGS) entry which is preliminary data.</text>
</comment>
<dbReference type="Gene3D" id="1.25.40.10">
    <property type="entry name" value="Tetratricopeptide repeat domain"/>
    <property type="match status" value="4"/>
</dbReference>
<dbReference type="PANTHER" id="PTHR46128">
    <property type="entry name" value="MITOCHONDRIAL GROUP I INTRON SPLICING FACTOR CCM1"/>
    <property type="match status" value="1"/>
</dbReference>
<dbReference type="NCBIfam" id="TIGR00756">
    <property type="entry name" value="PPR"/>
    <property type="match status" value="5"/>
</dbReference>
<sequence>MRIQPLRLLSLEMQRKFLFQFTTQPRIDQRYHPISQRILYFLVPVRDYQREKDLIVDISTIDDHKYDKLVPDSNECSTTDNDALKVQNLLKVQENKPEDEIVRALDQCRLSLSENFVLNVLRRHRSNWKPAYTFFNWVSRGGNGSGYLPGFAAYNEILDILGKMKRFEELTQVLDEMRERKGLANERTYGTVLNRYAAAHKVEEATQFFYKRKEHGLELDLIAFQTLLMCLCRYKHVETAEFLFHSKQNEFRPVIKTMNIILNGWCVSGKLREAKRFWNDIITTKKCMPDRFTYGIFINSLTKAGKLSTAVKLFQAMWGKGCDPDVAICNCIIDGLCFKKRIPEALAIFKEMNDRDCLPDVATYNSLIKHLCKIRRMEKVYELLDEMEQKGGDCLPNARTYGYLLKSTKMPEEIPETIERMKRIGCRMTSDTYNLLLRLFMDWDDQERVRSTWVEMERNGLGPDQRSYTIMIHGLHDKGLIEDALCYFNEMTSKGMVPEPRTKLLVNAMNIKLKERESVLRDTRAMNRDNSHKMRRNNRNTR</sequence>
<gene>
    <name evidence="4" type="ORF">HYC85_001448</name>
</gene>
<dbReference type="PANTHER" id="PTHR46128:SF211">
    <property type="entry name" value="PENTACOTRIPEPTIDE-REPEAT REGION OF PRORP DOMAIN-CONTAINING PROTEIN"/>
    <property type="match status" value="1"/>
</dbReference>
<organism evidence="4 5">
    <name type="scientific">Camellia sinensis</name>
    <name type="common">Tea plant</name>
    <name type="synonym">Thea sinensis</name>
    <dbReference type="NCBI Taxonomy" id="4442"/>
    <lineage>
        <taxon>Eukaryota</taxon>
        <taxon>Viridiplantae</taxon>
        <taxon>Streptophyta</taxon>
        <taxon>Embryophyta</taxon>
        <taxon>Tracheophyta</taxon>
        <taxon>Spermatophyta</taxon>
        <taxon>Magnoliopsida</taxon>
        <taxon>eudicotyledons</taxon>
        <taxon>Gunneridae</taxon>
        <taxon>Pentapetalae</taxon>
        <taxon>asterids</taxon>
        <taxon>Ericales</taxon>
        <taxon>Theaceae</taxon>
        <taxon>Camellia</taxon>
    </lineage>
</organism>
<feature type="repeat" description="PPR" evidence="3">
    <location>
        <begin position="464"/>
        <end position="498"/>
    </location>
</feature>
<evidence type="ECO:0000256" key="1">
    <source>
        <dbReference type="ARBA" id="ARBA00007626"/>
    </source>
</evidence>
<dbReference type="InterPro" id="IPR050872">
    <property type="entry name" value="PPR_P_subfamily"/>
</dbReference>
<comment type="similarity">
    <text evidence="1">Belongs to the PPR family. P subfamily.</text>
</comment>
<dbReference type="EMBL" id="JACBKZ010000001">
    <property type="protein sequence ID" value="KAF5960239.1"/>
    <property type="molecule type" value="Genomic_DNA"/>
</dbReference>
<proteinExistence type="inferred from homology"/>
<name>A0A7J7I5P9_CAMSI</name>
<keyword evidence="2" id="KW-0677">Repeat</keyword>
<evidence type="ECO:0000313" key="5">
    <source>
        <dbReference type="Proteomes" id="UP000593564"/>
    </source>
</evidence>
<evidence type="ECO:0008006" key="6">
    <source>
        <dbReference type="Google" id="ProtNLM"/>
    </source>
</evidence>
<feature type="repeat" description="PPR" evidence="3">
    <location>
        <begin position="360"/>
        <end position="394"/>
    </location>
</feature>
<accession>A0A7J7I5P9</accession>
<dbReference type="Pfam" id="PF01535">
    <property type="entry name" value="PPR"/>
    <property type="match status" value="1"/>
</dbReference>
<keyword evidence="5" id="KW-1185">Reference proteome</keyword>
<feature type="repeat" description="PPR" evidence="3">
    <location>
        <begin position="325"/>
        <end position="359"/>
    </location>
</feature>
<dbReference type="Pfam" id="PF13041">
    <property type="entry name" value="PPR_2"/>
    <property type="match status" value="3"/>
</dbReference>
<reference evidence="5" key="1">
    <citation type="journal article" date="2020" name="Nat. Commun.">
        <title>Genome assembly of wild tea tree DASZ reveals pedigree and selection history of tea varieties.</title>
        <authorList>
            <person name="Zhang W."/>
            <person name="Zhang Y."/>
            <person name="Qiu H."/>
            <person name="Guo Y."/>
            <person name="Wan H."/>
            <person name="Zhang X."/>
            <person name="Scossa F."/>
            <person name="Alseekh S."/>
            <person name="Zhang Q."/>
            <person name="Wang P."/>
            <person name="Xu L."/>
            <person name="Schmidt M.H."/>
            <person name="Jia X."/>
            <person name="Li D."/>
            <person name="Zhu A."/>
            <person name="Guo F."/>
            <person name="Chen W."/>
            <person name="Ni D."/>
            <person name="Usadel B."/>
            <person name="Fernie A.R."/>
            <person name="Wen W."/>
        </authorList>
    </citation>
    <scope>NUCLEOTIDE SEQUENCE [LARGE SCALE GENOMIC DNA]</scope>
    <source>
        <strain evidence="5">cv. G240</strain>
    </source>
</reference>
<evidence type="ECO:0000256" key="2">
    <source>
        <dbReference type="ARBA" id="ARBA00022737"/>
    </source>
</evidence>
<evidence type="ECO:0000256" key="3">
    <source>
        <dbReference type="PROSITE-ProRule" id="PRU00708"/>
    </source>
</evidence>
<reference evidence="4 5" key="2">
    <citation type="submission" date="2020-07" db="EMBL/GenBank/DDBJ databases">
        <title>Genome assembly of wild tea tree DASZ reveals pedigree and selection history of tea varieties.</title>
        <authorList>
            <person name="Zhang W."/>
        </authorList>
    </citation>
    <scope>NUCLEOTIDE SEQUENCE [LARGE SCALE GENOMIC DNA]</scope>
    <source>
        <strain evidence="5">cv. G240</strain>
        <tissue evidence="4">Leaf</tissue>
    </source>
</reference>
<feature type="repeat" description="PPR" evidence="3">
    <location>
        <begin position="429"/>
        <end position="463"/>
    </location>
</feature>
<dbReference type="Proteomes" id="UP000593564">
    <property type="component" value="Unassembled WGS sequence"/>
</dbReference>
<dbReference type="PROSITE" id="PS51375">
    <property type="entry name" value="PPR"/>
    <property type="match status" value="6"/>
</dbReference>